<evidence type="ECO:0000313" key="1">
    <source>
        <dbReference type="RefSeq" id="XP_059605802.1"/>
    </source>
</evidence>
<dbReference type="KEGG" id="ang:An09g01060"/>
<reference evidence="1" key="1">
    <citation type="submission" date="2025-02" db="EMBL/GenBank/DDBJ databases">
        <authorList>
            <consortium name="NCBI Genome Project"/>
        </authorList>
    </citation>
    <scope>NUCLEOTIDE SEQUENCE</scope>
</reference>
<name>A0AAJ8BXM3_ASPNG</name>
<dbReference type="GeneID" id="84591941"/>
<accession>A0AAJ8BXM3</accession>
<dbReference type="VEuPathDB" id="FungiDB:An09g01060"/>
<dbReference type="RefSeq" id="XP_059605802.1">
    <property type="nucleotide sequence ID" value="XM_059749574.1"/>
</dbReference>
<dbReference type="AlphaFoldDB" id="A0AAJ8BXM3"/>
<protein>
    <submittedName>
        <fullName evidence="1">Uncharacterized protein</fullName>
    </submittedName>
</protein>
<gene>
    <name evidence="1" type="ORF">An09g01060</name>
</gene>
<proteinExistence type="predicted"/>
<organism evidence="1">
    <name type="scientific">Aspergillus niger</name>
    <dbReference type="NCBI Taxonomy" id="5061"/>
    <lineage>
        <taxon>Eukaryota</taxon>
        <taxon>Fungi</taxon>
        <taxon>Dikarya</taxon>
        <taxon>Ascomycota</taxon>
        <taxon>Pezizomycotina</taxon>
        <taxon>Eurotiomycetes</taxon>
        <taxon>Eurotiomycetidae</taxon>
        <taxon>Eurotiales</taxon>
        <taxon>Aspergillaceae</taxon>
        <taxon>Aspergillus</taxon>
        <taxon>Aspergillus subgen. Circumdati</taxon>
    </lineage>
</organism>
<sequence length="89" mass="10210">MPKHDWCFLWGVIAVKFNGHYKASTILGFKHIMYKMHTNIPYRHGHRSPRKLPVWGVLDRQGIRDIFPTTVPIIMHTGGNGRGHPLGDP</sequence>
<reference evidence="1" key="2">
    <citation type="submission" date="2025-08" db="UniProtKB">
        <authorList>
            <consortium name="RefSeq"/>
        </authorList>
    </citation>
    <scope>IDENTIFICATION</scope>
</reference>